<sequence>MTESNPIGERLKALRKRAGLGQREMAKLAHCSTAQISRLEHGSRRLKLDVARILDDELRTGNTLQDLVLNAAEAAARRSGNSRRGEARVQRRRLPSHDAPDVDDLEFGCRTIFTQLRTFGQQLEPQAVLPMAEGLLESIRRAPSRAASGERLTAIAARCADFCGWMAQEQGEDKTALRWTKTAARLAARIQDHDLMAYSHVRHAEISLYRGDPAATISSAKRGQANQRTSPRVRALGARVEAQGHSLMGNSRAAAACLDRMASGLTSTRQPGSYGLLGSSTVDDHYALAVGWCAYDQGRYALAVDNLSRVWEALPSSAVRARGLYGSRLAAAAAANGDLDLAVSVGRRAAVDVHSTRSATGRHQLRLLAASTEVWDGRLRIRELLHEVIDSSVGSEFPIEAYGFQTPDR</sequence>
<accession>A0A7L6B5V6</accession>
<dbReference type="CDD" id="cd00093">
    <property type="entry name" value="HTH_XRE"/>
    <property type="match status" value="1"/>
</dbReference>
<feature type="compositionally biased region" description="Basic and acidic residues" evidence="1">
    <location>
        <begin position="83"/>
        <end position="97"/>
    </location>
</feature>
<protein>
    <submittedName>
        <fullName evidence="3">Helix-turn-helix transcriptional regulator</fullName>
    </submittedName>
</protein>
<reference evidence="4" key="1">
    <citation type="submission" date="2020-07" db="EMBL/GenBank/DDBJ databases">
        <title>A new Micromonospora strain with potent antibiotic activity isolated from the microbiome of a mid-Atlantic deep-sea sponge.</title>
        <authorList>
            <person name="Back C.R."/>
            <person name="Stennett H.L."/>
            <person name="Williams S.E."/>
            <person name="Wang L."/>
            <person name="Ojeda Gomez J."/>
            <person name="Abdulle O.M."/>
            <person name="Duffy T."/>
            <person name="Hendry K.R."/>
            <person name="Powell D."/>
            <person name="Stach J.E."/>
            <person name="Essex-Lopresti A.E."/>
            <person name="Willis C.L."/>
            <person name="Curnow P."/>
            <person name="Race P.R."/>
        </authorList>
    </citation>
    <scope>NUCLEOTIDE SEQUENCE [LARGE SCALE GENOMIC DNA]</scope>
    <source>
        <strain evidence="4">28ISP2-46</strain>
    </source>
</reference>
<proteinExistence type="predicted"/>
<dbReference type="InterPro" id="IPR010982">
    <property type="entry name" value="Lambda_DNA-bd_dom_sf"/>
</dbReference>
<dbReference type="GO" id="GO:0003677">
    <property type="term" value="F:DNA binding"/>
    <property type="evidence" value="ECO:0007669"/>
    <property type="project" value="InterPro"/>
</dbReference>
<dbReference type="Gene3D" id="1.10.260.40">
    <property type="entry name" value="lambda repressor-like DNA-binding domains"/>
    <property type="match status" value="1"/>
</dbReference>
<name>A0A7L6B5V6_9ACTN</name>
<reference evidence="3 4" key="2">
    <citation type="journal article" date="2021" name="Mar. Drugs">
        <title>A New Micromonospora Strain with Antibiotic Activity Isolated from the Microbiome of a Mid-Atlantic Deep-Sea Sponge.</title>
        <authorList>
            <person name="Back C.R."/>
            <person name="Stennett H.L."/>
            <person name="Williams S.E."/>
            <person name="Wang L."/>
            <person name="Ojeda Gomez J."/>
            <person name="Abdulle O.M."/>
            <person name="Duffy T."/>
            <person name="Neal C."/>
            <person name="Mantell J."/>
            <person name="Jepson M.A."/>
            <person name="Hendry K.R."/>
            <person name="Powell D."/>
            <person name="Stach J.E.M."/>
            <person name="Essex-Lopresti A.E."/>
            <person name="Willis C.L."/>
            <person name="Curnow P."/>
            <person name="Race P.R."/>
        </authorList>
    </citation>
    <scope>NUCLEOTIDE SEQUENCE [LARGE SCALE GENOMIC DNA]</scope>
    <source>
        <strain evidence="3 4">28ISP2-46</strain>
    </source>
</reference>
<evidence type="ECO:0000256" key="1">
    <source>
        <dbReference type="SAM" id="MobiDB-lite"/>
    </source>
</evidence>
<evidence type="ECO:0000313" key="3">
    <source>
        <dbReference type="EMBL" id="QLQ37337.1"/>
    </source>
</evidence>
<feature type="domain" description="HTH cro/C1-type" evidence="2">
    <location>
        <begin position="11"/>
        <end position="67"/>
    </location>
</feature>
<feature type="region of interest" description="Disordered" evidence="1">
    <location>
        <begin position="76"/>
        <end position="97"/>
    </location>
</feature>
<dbReference type="KEGG" id="mfeu:H1D33_29700"/>
<keyword evidence="4" id="KW-1185">Reference proteome</keyword>
<evidence type="ECO:0000259" key="2">
    <source>
        <dbReference type="PROSITE" id="PS50943"/>
    </source>
</evidence>
<dbReference type="InterPro" id="IPR011990">
    <property type="entry name" value="TPR-like_helical_dom_sf"/>
</dbReference>
<dbReference type="AlphaFoldDB" id="A0A7L6B5V6"/>
<gene>
    <name evidence="3" type="ORF">H1D33_29700</name>
</gene>
<dbReference type="PROSITE" id="PS50943">
    <property type="entry name" value="HTH_CROC1"/>
    <property type="match status" value="1"/>
</dbReference>
<dbReference type="EMBL" id="CP059322">
    <property type="protein sequence ID" value="QLQ37337.1"/>
    <property type="molecule type" value="Genomic_DNA"/>
</dbReference>
<dbReference type="SMART" id="SM00530">
    <property type="entry name" value="HTH_XRE"/>
    <property type="match status" value="1"/>
</dbReference>
<dbReference type="Pfam" id="PF13560">
    <property type="entry name" value="HTH_31"/>
    <property type="match status" value="1"/>
</dbReference>
<dbReference type="Proteomes" id="UP000510844">
    <property type="component" value="Chromosome"/>
</dbReference>
<dbReference type="Gene3D" id="1.25.40.10">
    <property type="entry name" value="Tetratricopeptide repeat domain"/>
    <property type="match status" value="1"/>
</dbReference>
<evidence type="ECO:0000313" key="4">
    <source>
        <dbReference type="Proteomes" id="UP000510844"/>
    </source>
</evidence>
<dbReference type="RefSeq" id="WP_181569826.1">
    <property type="nucleotide sequence ID" value="NZ_CP059322.2"/>
</dbReference>
<dbReference type="SUPFAM" id="SSF47413">
    <property type="entry name" value="lambda repressor-like DNA-binding domains"/>
    <property type="match status" value="1"/>
</dbReference>
<organism evidence="3 4">
    <name type="scientific">Micromonospora robiginosa</name>
    <dbReference type="NCBI Taxonomy" id="2749844"/>
    <lineage>
        <taxon>Bacteria</taxon>
        <taxon>Bacillati</taxon>
        <taxon>Actinomycetota</taxon>
        <taxon>Actinomycetes</taxon>
        <taxon>Micromonosporales</taxon>
        <taxon>Micromonosporaceae</taxon>
        <taxon>Micromonospora</taxon>
    </lineage>
</organism>
<dbReference type="InterPro" id="IPR001387">
    <property type="entry name" value="Cro/C1-type_HTH"/>
</dbReference>